<sequence>MSFEVLCFILALLISIGLIFMVIWNVIAFDDLRTDYKNPIDLCNSLNPLVLPEYGIHAFLCVMFLFGGFWVMFLLNLPLLAYHVHRYMTRPVMSNVGVYDPTQVMNSSELNRCQREGWVKLAFFLISFFIYLYRMLYALLS</sequence>
<comment type="similarity">
    <text evidence="2">Belongs to the cornichon family.</text>
</comment>
<dbReference type="SMART" id="SM01398">
    <property type="entry name" value="Cornichon"/>
    <property type="match status" value="1"/>
</dbReference>
<feature type="transmembrane region" description="Helical" evidence="6">
    <location>
        <begin position="121"/>
        <end position="140"/>
    </location>
</feature>
<dbReference type="InterPro" id="IPR003377">
    <property type="entry name" value="Cornichon"/>
</dbReference>
<protein>
    <recommendedName>
        <fullName evidence="9">Cornichon protein</fullName>
    </recommendedName>
</protein>
<dbReference type="OrthoDB" id="434393at2759"/>
<dbReference type="RefSeq" id="XP_066931084.1">
    <property type="nucleotide sequence ID" value="XM_067074983.1"/>
</dbReference>
<feature type="transmembrane region" description="Helical" evidence="6">
    <location>
        <begin position="7"/>
        <end position="27"/>
    </location>
</feature>
<dbReference type="InterPro" id="IPR033466">
    <property type="entry name" value="Cornichon_conserved"/>
</dbReference>
<dbReference type="GeneID" id="136818745"/>
<dbReference type="GO" id="GO:0016192">
    <property type="term" value="P:vesicle-mediated transport"/>
    <property type="evidence" value="ECO:0007669"/>
    <property type="project" value="InterPro"/>
</dbReference>
<dbReference type="AlphaFoldDB" id="A0A7M5WTY3"/>
<comment type="subcellular location">
    <subcellularLocation>
        <location evidence="1">Membrane</location>
        <topology evidence="1">Multi-pass membrane protein</topology>
    </subcellularLocation>
</comment>
<evidence type="ECO:0000256" key="6">
    <source>
        <dbReference type="SAM" id="Phobius"/>
    </source>
</evidence>
<reference evidence="7" key="1">
    <citation type="submission" date="2021-01" db="UniProtKB">
        <authorList>
            <consortium name="EnsemblMetazoa"/>
        </authorList>
    </citation>
    <scope>IDENTIFICATION</scope>
</reference>
<keyword evidence="3 6" id="KW-0812">Transmembrane</keyword>
<evidence type="ECO:0008006" key="9">
    <source>
        <dbReference type="Google" id="ProtNLM"/>
    </source>
</evidence>
<name>A0A7M5WTY3_9CNID</name>
<evidence type="ECO:0000313" key="7">
    <source>
        <dbReference type="EnsemblMetazoa" id="CLYHEMP013056.1"/>
    </source>
</evidence>
<feature type="transmembrane region" description="Helical" evidence="6">
    <location>
        <begin position="54"/>
        <end position="80"/>
    </location>
</feature>
<keyword evidence="5 6" id="KW-0472">Membrane</keyword>
<evidence type="ECO:0000256" key="2">
    <source>
        <dbReference type="ARBA" id="ARBA00010095"/>
    </source>
</evidence>
<dbReference type="PROSITE" id="PS01340">
    <property type="entry name" value="CORNICHON"/>
    <property type="match status" value="1"/>
</dbReference>
<keyword evidence="4 6" id="KW-1133">Transmembrane helix</keyword>
<evidence type="ECO:0000313" key="8">
    <source>
        <dbReference type="Proteomes" id="UP000594262"/>
    </source>
</evidence>
<organism evidence="7 8">
    <name type="scientific">Clytia hemisphaerica</name>
    <dbReference type="NCBI Taxonomy" id="252671"/>
    <lineage>
        <taxon>Eukaryota</taxon>
        <taxon>Metazoa</taxon>
        <taxon>Cnidaria</taxon>
        <taxon>Hydrozoa</taxon>
        <taxon>Hydroidolina</taxon>
        <taxon>Leptothecata</taxon>
        <taxon>Obeliida</taxon>
        <taxon>Clytiidae</taxon>
        <taxon>Clytia</taxon>
    </lineage>
</organism>
<dbReference type="Proteomes" id="UP000594262">
    <property type="component" value="Unplaced"/>
</dbReference>
<dbReference type="PANTHER" id="PTHR12290">
    <property type="entry name" value="CORNICHON-RELATED"/>
    <property type="match status" value="1"/>
</dbReference>
<evidence type="ECO:0000256" key="4">
    <source>
        <dbReference type="ARBA" id="ARBA00022989"/>
    </source>
</evidence>
<evidence type="ECO:0000256" key="5">
    <source>
        <dbReference type="ARBA" id="ARBA00023136"/>
    </source>
</evidence>
<dbReference type="EnsemblMetazoa" id="CLYHEMT013056.1">
    <property type="protein sequence ID" value="CLYHEMP013056.1"/>
    <property type="gene ID" value="CLYHEMG013056"/>
</dbReference>
<keyword evidence="8" id="KW-1185">Reference proteome</keyword>
<accession>A0A7M5WTY3</accession>
<dbReference type="Pfam" id="PF03311">
    <property type="entry name" value="Cornichon"/>
    <property type="match status" value="1"/>
</dbReference>
<evidence type="ECO:0000256" key="1">
    <source>
        <dbReference type="ARBA" id="ARBA00004141"/>
    </source>
</evidence>
<proteinExistence type="inferred from homology"/>
<dbReference type="GO" id="GO:0016020">
    <property type="term" value="C:membrane"/>
    <property type="evidence" value="ECO:0007669"/>
    <property type="project" value="UniProtKB-SubCell"/>
</dbReference>
<evidence type="ECO:0000256" key="3">
    <source>
        <dbReference type="ARBA" id="ARBA00022692"/>
    </source>
</evidence>